<comment type="similarity">
    <text evidence="2">Belongs to the ammonia transporter channel (TC 1.A.11.2) family.</text>
</comment>
<dbReference type="GO" id="GO:0008519">
    <property type="term" value="F:ammonium channel activity"/>
    <property type="evidence" value="ECO:0007669"/>
    <property type="project" value="InterPro"/>
</dbReference>
<feature type="transmembrane region" description="Helical" evidence="8">
    <location>
        <begin position="104"/>
        <end position="130"/>
    </location>
</feature>
<accession>A0A699ZKP2</accession>
<protein>
    <submittedName>
        <fullName evidence="10">Ammonium transporter</fullName>
    </submittedName>
</protein>
<dbReference type="SUPFAM" id="SSF111352">
    <property type="entry name" value="Ammonium transporter"/>
    <property type="match status" value="2"/>
</dbReference>
<evidence type="ECO:0000256" key="4">
    <source>
        <dbReference type="ARBA" id="ARBA00022692"/>
    </source>
</evidence>
<evidence type="ECO:0000256" key="6">
    <source>
        <dbReference type="ARBA" id="ARBA00023136"/>
    </source>
</evidence>
<evidence type="ECO:0000256" key="8">
    <source>
        <dbReference type="SAM" id="Phobius"/>
    </source>
</evidence>
<evidence type="ECO:0000313" key="11">
    <source>
        <dbReference type="Proteomes" id="UP000485058"/>
    </source>
</evidence>
<dbReference type="EMBL" id="BLLF01001452">
    <property type="protein sequence ID" value="GFH19374.1"/>
    <property type="molecule type" value="Genomic_DNA"/>
</dbReference>
<evidence type="ECO:0000256" key="2">
    <source>
        <dbReference type="ARBA" id="ARBA00005887"/>
    </source>
</evidence>
<evidence type="ECO:0000313" key="10">
    <source>
        <dbReference type="EMBL" id="GFH19374.1"/>
    </source>
</evidence>
<dbReference type="GO" id="GO:0005886">
    <property type="term" value="C:plasma membrane"/>
    <property type="evidence" value="ECO:0007669"/>
    <property type="project" value="TreeGrafter"/>
</dbReference>
<feature type="transmembrane region" description="Helical" evidence="8">
    <location>
        <begin position="157"/>
        <end position="182"/>
    </location>
</feature>
<keyword evidence="3" id="KW-0813">Transport</keyword>
<keyword evidence="4 8" id="KW-0812">Transmembrane</keyword>
<dbReference type="InterPro" id="IPR029020">
    <property type="entry name" value="Ammonium/urea_transptr"/>
</dbReference>
<evidence type="ECO:0000256" key="7">
    <source>
        <dbReference type="ARBA" id="ARBA00023177"/>
    </source>
</evidence>
<evidence type="ECO:0000256" key="5">
    <source>
        <dbReference type="ARBA" id="ARBA00022989"/>
    </source>
</evidence>
<dbReference type="InterPro" id="IPR024041">
    <property type="entry name" value="NH4_transpt_AmtB-like_dom"/>
</dbReference>
<sequence length="298" mass="32374">FNPGSNLAVHNFQEADVVARTAVTTTLAAAGGGIVSLLLVYRRQRSWDMFAVCCGVLGGLVSNTAGCSVFEPWAALLCGALSAPWVLLGDDLMDWLRIDDPCQVLGLGAGAFPMHGMAGIWGMLCVGLLAKEEYVVQVYDKQAGRHMMGLFYGGHGQLLLCQIIAVLVVIAWVCFWSGLFFWGMKKAGLLRIPLEDEAVGMDAATMATDQAEVTRTHYTVGFYCLGYGFARGEVNNAFIGTQDFALAEMTRAAPGHRLWHLWGWEWVFCATSATILAGAVAERGTFISYMIWTAIYSM</sequence>
<evidence type="ECO:0000256" key="3">
    <source>
        <dbReference type="ARBA" id="ARBA00022448"/>
    </source>
</evidence>
<dbReference type="AlphaFoldDB" id="A0A699ZKP2"/>
<keyword evidence="5 8" id="KW-1133">Transmembrane helix</keyword>
<keyword evidence="11" id="KW-1185">Reference proteome</keyword>
<feature type="non-terminal residue" evidence="10">
    <location>
        <position position="1"/>
    </location>
</feature>
<reference evidence="10 11" key="1">
    <citation type="submission" date="2020-02" db="EMBL/GenBank/DDBJ databases">
        <title>Draft genome sequence of Haematococcus lacustris strain NIES-144.</title>
        <authorList>
            <person name="Morimoto D."/>
            <person name="Nakagawa S."/>
            <person name="Yoshida T."/>
            <person name="Sawayama S."/>
        </authorList>
    </citation>
    <scope>NUCLEOTIDE SEQUENCE [LARGE SCALE GENOMIC DNA]</scope>
    <source>
        <strain evidence="10 11">NIES-144</strain>
    </source>
</reference>
<keyword evidence="7" id="KW-0924">Ammonia transport</keyword>
<dbReference type="PANTHER" id="PTHR11730:SF6">
    <property type="entry name" value="AMMONIUM TRANSPORTER"/>
    <property type="match status" value="1"/>
</dbReference>
<name>A0A699ZKP2_HAELA</name>
<keyword evidence="6 8" id="KW-0472">Membrane</keyword>
<feature type="domain" description="Ammonium transporter AmtB-like" evidence="9">
    <location>
        <begin position="218"/>
        <end position="295"/>
    </location>
</feature>
<comment type="caution">
    <text evidence="10">The sequence shown here is derived from an EMBL/GenBank/DDBJ whole genome shotgun (WGS) entry which is preliminary data.</text>
</comment>
<dbReference type="Gene3D" id="1.10.3430.10">
    <property type="entry name" value="Ammonium transporter AmtB like domains"/>
    <property type="match status" value="2"/>
</dbReference>
<feature type="transmembrane region" description="Helical" evidence="8">
    <location>
        <begin position="72"/>
        <end position="92"/>
    </location>
</feature>
<feature type="transmembrane region" description="Helical" evidence="8">
    <location>
        <begin position="17"/>
        <end position="40"/>
    </location>
</feature>
<comment type="subcellular location">
    <subcellularLocation>
        <location evidence="1">Membrane</location>
        <topology evidence="1">Multi-pass membrane protein</topology>
    </subcellularLocation>
</comment>
<dbReference type="Proteomes" id="UP000485058">
    <property type="component" value="Unassembled WGS sequence"/>
</dbReference>
<dbReference type="PANTHER" id="PTHR11730">
    <property type="entry name" value="AMMONIUM TRANSPORTER"/>
    <property type="match status" value="1"/>
</dbReference>
<feature type="domain" description="Ammonium transporter AmtB-like" evidence="9">
    <location>
        <begin position="1"/>
        <end position="206"/>
    </location>
</feature>
<gene>
    <name evidence="10" type="ORF">HaLaN_16314</name>
</gene>
<organism evidence="10 11">
    <name type="scientific">Haematococcus lacustris</name>
    <name type="common">Green alga</name>
    <name type="synonym">Haematococcus pluvialis</name>
    <dbReference type="NCBI Taxonomy" id="44745"/>
    <lineage>
        <taxon>Eukaryota</taxon>
        <taxon>Viridiplantae</taxon>
        <taxon>Chlorophyta</taxon>
        <taxon>core chlorophytes</taxon>
        <taxon>Chlorophyceae</taxon>
        <taxon>CS clade</taxon>
        <taxon>Chlamydomonadales</taxon>
        <taxon>Haematococcaceae</taxon>
        <taxon>Haematococcus</taxon>
    </lineage>
</organism>
<proteinExistence type="inferred from homology"/>
<evidence type="ECO:0000259" key="9">
    <source>
        <dbReference type="Pfam" id="PF00909"/>
    </source>
</evidence>
<dbReference type="GO" id="GO:0097272">
    <property type="term" value="P:ammonium homeostasis"/>
    <property type="evidence" value="ECO:0007669"/>
    <property type="project" value="TreeGrafter"/>
</dbReference>
<evidence type="ECO:0000256" key="1">
    <source>
        <dbReference type="ARBA" id="ARBA00004141"/>
    </source>
</evidence>
<dbReference type="Pfam" id="PF00909">
    <property type="entry name" value="Ammonium_transp"/>
    <property type="match status" value="2"/>
</dbReference>